<dbReference type="AlphaFoldDB" id="A0A934VUQ7"/>
<gene>
    <name evidence="1" type="ORF">JIN85_03120</name>
</gene>
<name>A0A934VUQ7_9BACT</name>
<dbReference type="EMBL" id="JAENIJ010000003">
    <property type="protein sequence ID" value="MBK1881390.1"/>
    <property type="molecule type" value="Genomic_DNA"/>
</dbReference>
<accession>A0A934VUQ7</accession>
<protein>
    <submittedName>
        <fullName evidence="1">DUF1737 domain-containing protein</fullName>
    </submittedName>
</protein>
<dbReference type="Proteomes" id="UP000603141">
    <property type="component" value="Unassembled WGS sequence"/>
</dbReference>
<proteinExistence type="predicted"/>
<evidence type="ECO:0000313" key="2">
    <source>
        <dbReference type="Proteomes" id="UP000603141"/>
    </source>
</evidence>
<sequence length="51" mass="5850">MKYHVVMKPKINELIQEVNHLIASGWKPLGGVSNISDGAWHFFTQAMIWEP</sequence>
<keyword evidence="2" id="KW-1185">Reference proteome</keyword>
<reference evidence="1" key="1">
    <citation type="submission" date="2021-01" db="EMBL/GenBank/DDBJ databases">
        <title>Modified the classification status of verrucomicrobia.</title>
        <authorList>
            <person name="Feng X."/>
        </authorList>
    </citation>
    <scope>NUCLEOTIDE SEQUENCE</scope>
    <source>
        <strain evidence="1">KCTC 22041</strain>
    </source>
</reference>
<comment type="caution">
    <text evidence="1">The sequence shown here is derived from an EMBL/GenBank/DDBJ whole genome shotgun (WGS) entry which is preliminary data.</text>
</comment>
<organism evidence="1 2">
    <name type="scientific">Luteolibacter pohnpeiensis</name>
    <dbReference type="NCBI Taxonomy" id="454153"/>
    <lineage>
        <taxon>Bacteria</taxon>
        <taxon>Pseudomonadati</taxon>
        <taxon>Verrucomicrobiota</taxon>
        <taxon>Verrucomicrobiia</taxon>
        <taxon>Verrucomicrobiales</taxon>
        <taxon>Verrucomicrobiaceae</taxon>
        <taxon>Luteolibacter</taxon>
    </lineage>
</organism>
<evidence type="ECO:0000313" key="1">
    <source>
        <dbReference type="EMBL" id="MBK1881390.1"/>
    </source>
</evidence>